<dbReference type="InterPro" id="IPR002110">
    <property type="entry name" value="Ankyrin_rpt"/>
</dbReference>
<dbReference type="FunFam" id="1.25.40.20:FF:000153">
    <property type="entry name" value="inactive serine/threonine-protein kinase TEX14 isoform X3"/>
    <property type="match status" value="1"/>
</dbReference>
<evidence type="ECO:0000256" key="19">
    <source>
        <dbReference type="ARBA" id="ARBA00073130"/>
    </source>
</evidence>
<dbReference type="PROSITE" id="PS50297">
    <property type="entry name" value="ANK_REP_REGION"/>
    <property type="match status" value="2"/>
</dbReference>
<keyword evidence="14" id="KW-0131">Cell cycle</keyword>
<dbReference type="GO" id="GO:0000776">
    <property type="term" value="C:kinetochore"/>
    <property type="evidence" value="ECO:0007669"/>
    <property type="project" value="UniProtKB-KW"/>
</dbReference>
<feature type="non-terminal residue" evidence="25">
    <location>
        <position position="1"/>
    </location>
</feature>
<proteinExistence type="inferred from homology"/>
<dbReference type="Gene3D" id="1.10.510.10">
    <property type="entry name" value="Transferase(Phosphotransferase) domain 1"/>
    <property type="match status" value="1"/>
</dbReference>
<dbReference type="InterPro" id="IPR001245">
    <property type="entry name" value="Ser-Thr/Tyr_kinase_cat_dom"/>
</dbReference>
<dbReference type="PANTHER" id="PTHR23060:SF3">
    <property type="entry name" value="TESTIS EXPRESSED 14, INTERCELLULAR BRIDGE FORMING FACTOR"/>
    <property type="match status" value="1"/>
</dbReference>
<evidence type="ECO:0000256" key="12">
    <source>
        <dbReference type="ARBA" id="ARBA00022840"/>
    </source>
</evidence>
<evidence type="ECO:0000256" key="18">
    <source>
        <dbReference type="ARBA" id="ARBA00066020"/>
    </source>
</evidence>
<evidence type="ECO:0000256" key="1">
    <source>
        <dbReference type="ARBA" id="ARBA00004214"/>
    </source>
</evidence>
<dbReference type="GO" id="GO:0007094">
    <property type="term" value="P:mitotic spindle assembly checkpoint signaling"/>
    <property type="evidence" value="ECO:0007669"/>
    <property type="project" value="InterPro"/>
</dbReference>
<dbReference type="SMART" id="SM00248">
    <property type="entry name" value="ANK"/>
    <property type="match status" value="3"/>
</dbReference>
<dbReference type="InterPro" id="IPR011009">
    <property type="entry name" value="Kinase-like_dom_sf"/>
</dbReference>
<feature type="compositionally biased region" description="Basic and acidic residues" evidence="23">
    <location>
        <begin position="1393"/>
        <end position="1403"/>
    </location>
</feature>
<keyword evidence="25" id="KW-0808">Transferase</keyword>
<comment type="similarity">
    <text evidence="16">Belongs to the protein kinase superfamily.</text>
</comment>
<dbReference type="PROSITE" id="PS50088">
    <property type="entry name" value="ANK_REPEAT"/>
    <property type="match status" value="2"/>
</dbReference>
<reference evidence="25 26" key="1">
    <citation type="submission" date="2019-09" db="EMBL/GenBank/DDBJ databases">
        <title>Bird 10,000 Genomes (B10K) Project - Family phase.</title>
        <authorList>
            <person name="Zhang G."/>
        </authorList>
    </citation>
    <scope>NUCLEOTIDE SEQUENCE [LARGE SCALE GENOMIC DNA]</scope>
    <source>
        <strain evidence="25">B10K-DU-001-46</strain>
        <tissue evidence="25">Muscle</tissue>
    </source>
</reference>
<keyword evidence="25" id="KW-0418">Kinase</keyword>
<evidence type="ECO:0000256" key="14">
    <source>
        <dbReference type="ARBA" id="ARBA00023306"/>
    </source>
</evidence>
<dbReference type="GO" id="GO:0005737">
    <property type="term" value="C:cytoplasm"/>
    <property type="evidence" value="ECO:0007669"/>
    <property type="project" value="UniProtKB-SubCell"/>
</dbReference>
<dbReference type="GO" id="GO:0008608">
    <property type="term" value="P:attachment of spindle microtubules to kinetochore"/>
    <property type="evidence" value="ECO:0007669"/>
    <property type="project" value="InterPro"/>
</dbReference>
<evidence type="ECO:0000256" key="7">
    <source>
        <dbReference type="ARBA" id="ARBA00022618"/>
    </source>
</evidence>
<evidence type="ECO:0000313" key="25">
    <source>
        <dbReference type="EMBL" id="NXK78116.1"/>
    </source>
</evidence>
<dbReference type="Proteomes" id="UP000531168">
    <property type="component" value="Unassembled WGS sequence"/>
</dbReference>
<evidence type="ECO:0000256" key="20">
    <source>
        <dbReference type="ARBA" id="ARBA00081075"/>
    </source>
</evidence>
<keyword evidence="26" id="KW-1185">Reference proteome</keyword>
<evidence type="ECO:0000256" key="13">
    <source>
        <dbReference type="ARBA" id="ARBA00023043"/>
    </source>
</evidence>
<evidence type="ECO:0000256" key="17">
    <source>
        <dbReference type="ARBA" id="ARBA00057673"/>
    </source>
</evidence>
<keyword evidence="9" id="KW-0547">Nucleotide-binding</keyword>
<dbReference type="Gene3D" id="1.25.40.20">
    <property type="entry name" value="Ankyrin repeat-containing domain"/>
    <property type="match status" value="1"/>
</dbReference>
<dbReference type="GO" id="GO:0043063">
    <property type="term" value="P:intercellular bridge organization"/>
    <property type="evidence" value="ECO:0007669"/>
    <property type="project" value="InterPro"/>
</dbReference>
<dbReference type="InterPro" id="IPR000719">
    <property type="entry name" value="Prot_kinase_dom"/>
</dbReference>
<comment type="subcellular location">
    <subcellularLocation>
        <location evidence="3">Chromosome</location>
        <location evidence="3">Centromere</location>
        <location evidence="3">Kinetochore</location>
    </subcellularLocation>
    <subcellularLocation>
        <location evidence="2">Cytoplasm</location>
    </subcellularLocation>
    <subcellularLocation>
        <location evidence="1">Midbody</location>
    </subcellularLocation>
</comment>
<evidence type="ECO:0000256" key="5">
    <source>
        <dbReference type="ARBA" id="ARBA00022490"/>
    </source>
</evidence>
<dbReference type="SUPFAM" id="SSF48403">
    <property type="entry name" value="Ankyrin repeat"/>
    <property type="match status" value="1"/>
</dbReference>
<evidence type="ECO:0000256" key="9">
    <source>
        <dbReference type="ARBA" id="ARBA00022741"/>
    </source>
</evidence>
<dbReference type="Pfam" id="PF12796">
    <property type="entry name" value="Ank_2"/>
    <property type="match status" value="1"/>
</dbReference>
<keyword evidence="7" id="KW-0132">Cell division</keyword>
<feature type="compositionally biased region" description="Polar residues" evidence="23">
    <location>
        <begin position="793"/>
        <end position="821"/>
    </location>
</feature>
<protein>
    <recommendedName>
        <fullName evidence="19">Inactive serine/threonine-protein kinase TEX14</fullName>
    </recommendedName>
    <alternativeName>
        <fullName evidence="21">Testis-expressed sequence 14</fullName>
    </alternativeName>
    <alternativeName>
        <fullName evidence="20">Testis-expressed sequence 14 protein</fullName>
    </alternativeName>
</protein>
<evidence type="ECO:0000256" key="23">
    <source>
        <dbReference type="SAM" id="MobiDB-lite"/>
    </source>
</evidence>
<feature type="non-terminal residue" evidence="25">
    <location>
        <position position="1455"/>
    </location>
</feature>
<keyword evidence="8" id="KW-0677">Repeat</keyword>
<feature type="repeat" description="ANK" evidence="22">
    <location>
        <begin position="88"/>
        <end position="120"/>
    </location>
</feature>
<comment type="subunit">
    <text evidence="18">Interacts with KIF23 and RBM44. Interacts with CEP55; inhibiting interaction between CEP55 and PDCD6IP/ALIX and TSG101.</text>
</comment>
<dbReference type="Pfam" id="PF07714">
    <property type="entry name" value="PK_Tyr_Ser-Thr"/>
    <property type="match status" value="1"/>
</dbReference>
<evidence type="ECO:0000256" key="21">
    <source>
        <dbReference type="ARBA" id="ARBA00083992"/>
    </source>
</evidence>
<feature type="region of interest" description="Disordered" evidence="23">
    <location>
        <begin position="915"/>
        <end position="936"/>
    </location>
</feature>
<sequence length="1455" mass="161001">MAHTVHLPMPCPTQLGSIKGDSLEAQLHECVRQGNSVRLKKLLKQGVFVDAVNSMGQTSLFTAALLGLGKIVDMLLDYGSDANHRCYDGSTPVHAAAFSGNQWILSRLLDEGGDLRAHDKNGKTPQCWAMSADKETSDQMLKFIQRCTSHMQAAVQNSPSDLLRKAGSSKALVCSSSRFGNLVQGVNSPLGRFLKGGGNAAKNIYSFGFGKVRCSGYGLVVFQFYLAGNRHLEYLASLLVIGEKDLVEADDEPAFSYHVGPYMIMTNLMWGGSRVTVKELGLEPHQNCSQLRFADLLVAEQEHSSKLRHPHLLQLMAVCLSSDLEKTRLVYERVNFGSLYSILHERRAEFPVLHMETILHVLLQVIDALRFLHSRGFIHRSVTSYAIQIVSSGEAKLCNLEYMIESKDGGEHSDLTRIPVPVQLYKWCSPEVILEKVVTVKSDIYSFCAVVQEALTETPPWKGYEDSVIKQLIILGQQLEADVRLPVPYYDIVKSGLEPKQKNRSMNLQDIQYILKNDLKDLLKSQTGHADEMPKAQRPIGFADVNICLVSAFSSQKKTQVFQGKEITKADSSTSPIYSVFPEEKSALVPQEASTSPQTVAQNENQDVASELEMTPSLSDVDDSLCSFKINEIFASFPELHEDFLEEGAGLGQTLKDKERQQKEENNATFKGEDKGSFKDLCASPGAHCEEKPVYEEDSFSELDTEYCTEAQESMSEASDLAQVRDAGRLVSNLSRTEQHISKCVLSVKISQSMVQQIADSLCRLEEKLDKSEATKIQNKMLQEVRMNQLSKQNFQGHPNGSDDASQNTDNPFSGVTTSSWKAVGPPSRNYVPPVVTCQAQGALGEGGFQAVSKTAKAMEAGQNEKWKCFHEMNKNQNENNHHDITLTVMKVRDDQMSLDHENLFPRLSVRSKTKSNLQCQRGGDSHSAASGSEEERWCCPKSRSEIYSAKISEERRMMQSEWRTEVKQMARRAASGRLELCSSYPANECASESEAESTNEAFQHVTVRVQKSQEQQRCRWQSGDNVEPQDLGSENRSESEESDLESAFRSSGGRSSQSPSQDEKAEAGIAMLKNSVVLQQVENVFRGHSRELPSSFNSCSDVAEEFFTPDYFLPSTAQVSSEIKITEKVGMKSVARTLDVGNICHLYSGGKTLLCSTAAQNFGSNMLGVNQLSHMPVASVEAAQELTQEECQEKDVSVTDIHNLSNIPYEQDCCCRDVDCKTPRLSHAPRSFSTPLSSEEKNPAAFEKHKCCHEVASDSSFCGCEEVSAASRIFTIAGKEGKSIGIPSVASGVCASALNQPVTLLPFTLCFILYDLPQDGLPVGASSLRGTRKASALSQASNHFTDELPPPAQELLDEIEYLKLQDSVAQDFEENGLYDCGVQINVPNQIQMEDRESKKEPETNEGDPVLWTEESFNLSEETESVLLNRADSALDSILERMIHAVPGDEEIQEQ</sequence>
<evidence type="ECO:0000256" key="8">
    <source>
        <dbReference type="ARBA" id="ARBA00022737"/>
    </source>
</evidence>
<dbReference type="GO" id="GO:0051301">
    <property type="term" value="P:cell division"/>
    <property type="evidence" value="ECO:0007669"/>
    <property type="project" value="UniProtKB-KW"/>
</dbReference>
<keyword evidence="15" id="KW-0137">Centromere</keyword>
<dbReference type="GO" id="GO:0051306">
    <property type="term" value="P:mitotic sister chromatid separation"/>
    <property type="evidence" value="ECO:0007669"/>
    <property type="project" value="InterPro"/>
</dbReference>
<dbReference type="InterPro" id="IPR039339">
    <property type="entry name" value="Tex14"/>
</dbReference>
<evidence type="ECO:0000256" key="2">
    <source>
        <dbReference type="ARBA" id="ARBA00004496"/>
    </source>
</evidence>
<feature type="region of interest" description="Disordered" evidence="23">
    <location>
        <begin position="1014"/>
        <end position="1067"/>
    </location>
</feature>
<dbReference type="GO" id="GO:0007140">
    <property type="term" value="P:male meiotic nuclear division"/>
    <property type="evidence" value="ECO:0007669"/>
    <property type="project" value="InterPro"/>
</dbReference>
<keyword evidence="10" id="KW-0498">Mitosis</keyword>
<feature type="compositionally biased region" description="Low complexity" evidence="23">
    <location>
        <begin position="1050"/>
        <end position="1061"/>
    </location>
</feature>
<accession>A0A7L0MB12</accession>
<keyword evidence="6" id="KW-0597">Phosphoprotein</keyword>
<organism evidence="25 26">
    <name type="scientific">Amazona guildingii</name>
    <dbReference type="NCBI Taxonomy" id="175529"/>
    <lineage>
        <taxon>Eukaryota</taxon>
        <taxon>Metazoa</taxon>
        <taxon>Chordata</taxon>
        <taxon>Craniata</taxon>
        <taxon>Vertebrata</taxon>
        <taxon>Euteleostomi</taxon>
        <taxon>Archelosauria</taxon>
        <taxon>Archosauria</taxon>
        <taxon>Dinosauria</taxon>
        <taxon>Saurischia</taxon>
        <taxon>Theropoda</taxon>
        <taxon>Coelurosauria</taxon>
        <taxon>Aves</taxon>
        <taxon>Neognathae</taxon>
        <taxon>Neoaves</taxon>
        <taxon>Telluraves</taxon>
        <taxon>Australaves</taxon>
        <taxon>Psittaciformes</taxon>
        <taxon>Psittacidae</taxon>
        <taxon>Amazona</taxon>
    </lineage>
</organism>
<evidence type="ECO:0000256" key="22">
    <source>
        <dbReference type="PROSITE-ProRule" id="PRU00023"/>
    </source>
</evidence>
<keyword evidence="11" id="KW-0995">Kinetochore</keyword>
<dbReference type="FunFam" id="1.10.510.10:FF:000428">
    <property type="entry name" value="inactive serine/threonine-protein kinase TEX14 isoform X1"/>
    <property type="match status" value="1"/>
</dbReference>
<feature type="compositionally biased region" description="Polar residues" evidence="23">
    <location>
        <begin position="1014"/>
        <end position="1025"/>
    </location>
</feature>
<keyword evidence="12" id="KW-0067">ATP-binding</keyword>
<evidence type="ECO:0000313" key="26">
    <source>
        <dbReference type="Proteomes" id="UP000531168"/>
    </source>
</evidence>
<dbReference type="SUPFAM" id="SSF56112">
    <property type="entry name" value="Protein kinase-like (PK-like)"/>
    <property type="match status" value="1"/>
</dbReference>
<dbReference type="GO" id="GO:0045171">
    <property type="term" value="C:intercellular bridge"/>
    <property type="evidence" value="ECO:0007669"/>
    <property type="project" value="TreeGrafter"/>
</dbReference>
<feature type="repeat" description="ANK" evidence="22">
    <location>
        <begin position="55"/>
        <end position="87"/>
    </location>
</feature>
<dbReference type="GO" id="GO:0030496">
    <property type="term" value="C:midbody"/>
    <property type="evidence" value="ECO:0007669"/>
    <property type="project" value="UniProtKB-SubCell"/>
</dbReference>
<evidence type="ECO:0000256" key="16">
    <source>
        <dbReference type="ARBA" id="ARBA00038349"/>
    </source>
</evidence>
<feature type="region of interest" description="Disordered" evidence="23">
    <location>
        <begin position="1392"/>
        <end position="1413"/>
    </location>
</feature>
<gene>
    <name evidence="25" type="primary">Tex14</name>
    <name evidence="25" type="ORF">AMAGUI_R00910</name>
</gene>
<name>A0A7L0MB12_9PSIT</name>
<dbReference type="GO" id="GO:0004672">
    <property type="term" value="F:protein kinase activity"/>
    <property type="evidence" value="ECO:0007669"/>
    <property type="project" value="InterPro"/>
</dbReference>
<evidence type="ECO:0000256" key="6">
    <source>
        <dbReference type="ARBA" id="ARBA00022553"/>
    </source>
</evidence>
<feature type="domain" description="Protein kinase" evidence="24">
    <location>
        <begin position="235"/>
        <end position="523"/>
    </location>
</feature>
<evidence type="ECO:0000256" key="10">
    <source>
        <dbReference type="ARBA" id="ARBA00022776"/>
    </source>
</evidence>
<dbReference type="InterPro" id="IPR036770">
    <property type="entry name" value="Ankyrin_rpt-contain_sf"/>
</dbReference>
<dbReference type="PANTHER" id="PTHR23060">
    <property type="entry name" value="TESTIS EXPRESSED GENE 14"/>
    <property type="match status" value="1"/>
</dbReference>
<dbReference type="GO" id="GO:0005524">
    <property type="term" value="F:ATP binding"/>
    <property type="evidence" value="ECO:0007669"/>
    <property type="project" value="UniProtKB-KW"/>
</dbReference>
<keyword evidence="5" id="KW-0963">Cytoplasm</keyword>
<evidence type="ECO:0000256" key="11">
    <source>
        <dbReference type="ARBA" id="ARBA00022838"/>
    </source>
</evidence>
<feature type="region of interest" description="Disordered" evidence="23">
    <location>
        <begin position="793"/>
        <end position="825"/>
    </location>
</feature>
<evidence type="ECO:0000256" key="15">
    <source>
        <dbReference type="ARBA" id="ARBA00023328"/>
    </source>
</evidence>
<evidence type="ECO:0000256" key="4">
    <source>
        <dbReference type="ARBA" id="ARBA00022454"/>
    </source>
</evidence>
<evidence type="ECO:0000259" key="24">
    <source>
        <dbReference type="PROSITE" id="PS50011"/>
    </source>
</evidence>
<evidence type="ECO:0000256" key="3">
    <source>
        <dbReference type="ARBA" id="ARBA00004629"/>
    </source>
</evidence>
<comment type="caution">
    <text evidence="25">The sequence shown here is derived from an EMBL/GenBank/DDBJ whole genome shotgun (WGS) entry which is preliminary data.</text>
</comment>
<keyword evidence="4" id="KW-0158">Chromosome</keyword>
<dbReference type="EMBL" id="VXAR01007672">
    <property type="protein sequence ID" value="NXK78116.1"/>
    <property type="molecule type" value="Genomic_DNA"/>
</dbReference>
<comment type="function">
    <text evidence="17">Required both for the formation of intercellular bridges during meiosis and for kinetochore-microtubule attachment during mitosis. Intercellular bridges are evolutionarily conserved structures that connect differentiating germ cells and are required for spermatogenesis and male fertility. Acts by promoting the conversion of midbodies into intercellular bridges via its interaction with CEP55: interaction with CEP55 inhibits the interaction between CEP55 and PDCD6IP/ALIX and TSG101, blocking cell abscission and leading to transform midbodies into intercellular bridges. Also plays a role during mitosis: recruited to kinetochores by PLK1 during early mitosis and regulates the maturation of the outer kinetochores and microtubule attachment. Has no protein kinase activity in vitro.</text>
</comment>
<dbReference type="PROSITE" id="PS50011">
    <property type="entry name" value="PROTEIN_KINASE_DOM"/>
    <property type="match status" value="1"/>
</dbReference>
<keyword evidence="13 22" id="KW-0040">ANK repeat</keyword>